<protein>
    <submittedName>
        <fullName evidence="1">Uncharacterized protein</fullName>
    </submittedName>
</protein>
<organism evidence="1 2">
    <name type="scientific">Terribacillus saccharophilus</name>
    <dbReference type="NCBI Taxonomy" id="361277"/>
    <lineage>
        <taxon>Bacteria</taxon>
        <taxon>Bacillati</taxon>
        <taxon>Bacillota</taxon>
        <taxon>Bacilli</taxon>
        <taxon>Bacillales</taxon>
        <taxon>Bacillaceae</taxon>
        <taxon>Terribacillus</taxon>
    </lineage>
</organism>
<dbReference type="EMBL" id="NPBJ01000001">
    <property type="protein sequence ID" value="PAE01791.1"/>
    <property type="molecule type" value="Genomic_DNA"/>
</dbReference>
<dbReference type="RefSeq" id="WP_095217340.1">
    <property type="nucleotide sequence ID" value="NZ_NPBJ01000001.1"/>
</dbReference>
<evidence type="ECO:0000313" key="1">
    <source>
        <dbReference type="EMBL" id="PAE01791.1"/>
    </source>
</evidence>
<dbReference type="Proteomes" id="UP000216852">
    <property type="component" value="Unassembled WGS sequence"/>
</dbReference>
<reference evidence="1 2" key="1">
    <citation type="submission" date="2017-07" db="EMBL/GenBank/DDBJ databases">
        <title>Isolation and whole genome analysis of endospore-forming bacteria from heroin.</title>
        <authorList>
            <person name="Kalinowski J."/>
            <person name="Ahrens B."/>
            <person name="Al-Dilaimi A."/>
            <person name="Winkler A."/>
            <person name="Wibberg D."/>
            <person name="Schleenbecker U."/>
            <person name="Ruckert C."/>
            <person name="Wolfel R."/>
            <person name="Grass G."/>
        </authorList>
    </citation>
    <scope>NUCLEOTIDE SEQUENCE [LARGE SCALE GENOMIC DNA]</scope>
    <source>
        <strain evidence="1 2">7517-1</strain>
    </source>
</reference>
<name>A0ABX4H3R5_9BACI</name>
<evidence type="ECO:0000313" key="2">
    <source>
        <dbReference type="Proteomes" id="UP000216852"/>
    </source>
</evidence>
<keyword evidence="2" id="KW-1185">Reference proteome</keyword>
<sequence length="77" mass="8868">MIINKGGVLSEEYFISYLRLVKNSLNCSNDEAYNITFARLFKNDPDSLGKKSYETFQQAFILFNLMKELSNDAVKMS</sequence>
<gene>
    <name evidence="1" type="ORF">CHH48_00115</name>
</gene>
<comment type="caution">
    <text evidence="1">The sequence shown here is derived from an EMBL/GenBank/DDBJ whole genome shotgun (WGS) entry which is preliminary data.</text>
</comment>
<accession>A0ABX4H3R5</accession>
<proteinExistence type="predicted"/>